<dbReference type="EMBL" id="VCAU01000105">
    <property type="protein sequence ID" value="KAF9885034.1"/>
    <property type="molecule type" value="Genomic_DNA"/>
</dbReference>
<feature type="chain" id="PRO_5041785720" description="Serine aminopeptidase S33 domain-containing protein" evidence="1">
    <location>
        <begin position="20"/>
        <end position="446"/>
    </location>
</feature>
<proteinExistence type="inferred from homology"/>
<evidence type="ECO:0000313" key="2">
    <source>
        <dbReference type="EMBL" id="KAF9885034.1"/>
    </source>
</evidence>
<evidence type="ECO:0000313" key="3">
    <source>
        <dbReference type="Proteomes" id="UP001194746"/>
    </source>
</evidence>
<protein>
    <recommendedName>
        <fullName evidence="4">Serine aminopeptidase S33 domain-containing protein</fullName>
    </recommendedName>
</protein>
<sequence length="446" mass="47513">MRQFYSLLLAPIYSLLVAGQEGRPNDLEFTPQQAAQSNCNDVCQQNLAVNIAVDREEIFGDVPFWYDFYETAPNFASSQPGDLLKLQRLNASMLEVPTGTSIYLIQYTSVGINGSNVPATAFVALPFTSPTGSNLTSLVAYSHGTIGTVAACAPSSSYNLYNYETWPILTVAGYAVVATDYAGLGNNFTTHKYVNPQLNSEDVYFSVVAARKAFPGRFKPQWAAVGHSQGGGAVWALTENPRVAASPNNPSGQFLGAVGLAPSPRAADLVAMSSQSGGYGPLIEQALEVVGSPIQPQLLTPQAKTRSKLIPGLNLCFAAALGLNADLPAYGANRDRGARNQTLAALTWLQETYGAAQGKKATGSLLVCQGTADLAVNKGASIKAMQAACNAGNRVQVSLYPGMDHDGVIPASSPEWLQWLDWQFRGIPSTRCVVNTRHPLESLQES</sequence>
<dbReference type="PANTHER" id="PTHR34853">
    <property type="match status" value="1"/>
</dbReference>
<evidence type="ECO:0008006" key="4">
    <source>
        <dbReference type="Google" id="ProtNLM"/>
    </source>
</evidence>
<comment type="caution">
    <text evidence="2">The sequence shown here is derived from an EMBL/GenBank/DDBJ whole genome shotgun (WGS) entry which is preliminary data.</text>
</comment>
<dbReference type="GO" id="GO:0016042">
    <property type="term" value="P:lipid catabolic process"/>
    <property type="evidence" value="ECO:0007669"/>
    <property type="project" value="UniProtKB-UniRule"/>
</dbReference>
<dbReference type="SUPFAM" id="SSF53474">
    <property type="entry name" value="alpha/beta-Hydrolases"/>
    <property type="match status" value="1"/>
</dbReference>
<dbReference type="Gene3D" id="3.40.50.1820">
    <property type="entry name" value="alpha/beta hydrolase"/>
    <property type="match status" value="2"/>
</dbReference>
<dbReference type="PIRSF" id="PIRSF029171">
    <property type="entry name" value="Esterase_LipA"/>
    <property type="match status" value="1"/>
</dbReference>
<organism evidence="2 3">
    <name type="scientific">Aspergillus nanangensis</name>
    <dbReference type="NCBI Taxonomy" id="2582783"/>
    <lineage>
        <taxon>Eukaryota</taxon>
        <taxon>Fungi</taxon>
        <taxon>Dikarya</taxon>
        <taxon>Ascomycota</taxon>
        <taxon>Pezizomycotina</taxon>
        <taxon>Eurotiomycetes</taxon>
        <taxon>Eurotiomycetidae</taxon>
        <taxon>Eurotiales</taxon>
        <taxon>Aspergillaceae</taxon>
        <taxon>Aspergillus</taxon>
        <taxon>Aspergillus subgen. Circumdati</taxon>
    </lineage>
</organism>
<dbReference type="PANTHER" id="PTHR34853:SF1">
    <property type="entry name" value="LIPASE 5"/>
    <property type="match status" value="1"/>
</dbReference>
<evidence type="ECO:0000256" key="1">
    <source>
        <dbReference type="PIRNR" id="PIRNR029171"/>
    </source>
</evidence>
<keyword evidence="1" id="KW-0732">Signal</keyword>
<dbReference type="AlphaFoldDB" id="A0AAD4CEN6"/>
<reference evidence="2" key="2">
    <citation type="submission" date="2020-02" db="EMBL/GenBank/DDBJ databases">
        <authorList>
            <person name="Gilchrist C.L.M."/>
            <person name="Chooi Y.-H."/>
        </authorList>
    </citation>
    <scope>NUCLEOTIDE SEQUENCE</scope>
    <source>
        <strain evidence="2">MST-FP2251</strain>
    </source>
</reference>
<gene>
    <name evidence="2" type="ORF">FE257_000765</name>
</gene>
<dbReference type="Proteomes" id="UP001194746">
    <property type="component" value="Unassembled WGS sequence"/>
</dbReference>
<name>A0AAD4CEN6_ASPNN</name>
<feature type="signal peptide" evidence="1">
    <location>
        <begin position="1"/>
        <end position="19"/>
    </location>
</feature>
<reference evidence="2" key="1">
    <citation type="journal article" date="2019" name="Beilstein J. Org. Chem.">
        <title>Nanangenines: drimane sesquiterpenoids as the dominant metabolite cohort of a novel Australian fungus, Aspergillus nanangensis.</title>
        <authorList>
            <person name="Lacey H.J."/>
            <person name="Gilchrist C.L.M."/>
            <person name="Crombie A."/>
            <person name="Kalaitzis J.A."/>
            <person name="Vuong D."/>
            <person name="Rutledge P.J."/>
            <person name="Turner P."/>
            <person name="Pitt J.I."/>
            <person name="Lacey E."/>
            <person name="Chooi Y.H."/>
            <person name="Piggott A.M."/>
        </authorList>
    </citation>
    <scope>NUCLEOTIDE SEQUENCE</scope>
    <source>
        <strain evidence="2">MST-FP2251</strain>
    </source>
</reference>
<dbReference type="InterPro" id="IPR005152">
    <property type="entry name" value="Lipase_secreted"/>
</dbReference>
<comment type="similarity">
    <text evidence="1">Belongs to the AB hydrolase superfamily. Lipase family.</text>
</comment>
<dbReference type="InterPro" id="IPR029058">
    <property type="entry name" value="AB_hydrolase_fold"/>
</dbReference>
<keyword evidence="3" id="KW-1185">Reference proteome</keyword>
<accession>A0AAD4CEN6</accession>
<dbReference type="GO" id="GO:0004806">
    <property type="term" value="F:triacylglycerol lipase activity"/>
    <property type="evidence" value="ECO:0007669"/>
    <property type="project" value="UniProtKB-UniRule"/>
</dbReference>